<accession>A0A1G2KES2</accession>
<feature type="domain" description="Archease" evidence="5">
    <location>
        <begin position="12"/>
        <end position="148"/>
    </location>
</feature>
<dbReference type="SUPFAM" id="SSF69819">
    <property type="entry name" value="MTH1598-like"/>
    <property type="match status" value="1"/>
</dbReference>
<evidence type="ECO:0000256" key="4">
    <source>
        <dbReference type="ARBA" id="ARBA00022837"/>
    </source>
</evidence>
<dbReference type="Gene3D" id="3.55.10.10">
    <property type="entry name" value="Archease domain"/>
    <property type="match status" value="1"/>
</dbReference>
<evidence type="ECO:0000313" key="6">
    <source>
        <dbReference type="EMBL" id="OGZ96940.1"/>
    </source>
</evidence>
<dbReference type="AlphaFoldDB" id="A0A1G2KES2"/>
<keyword evidence="2" id="KW-0819">tRNA processing</keyword>
<organism evidence="6 7">
    <name type="scientific">Candidatus Sungbacteria bacterium RIFCSPHIGHO2_01_FULL_50_25</name>
    <dbReference type="NCBI Taxonomy" id="1802265"/>
    <lineage>
        <taxon>Bacteria</taxon>
        <taxon>Candidatus Sungiibacteriota</taxon>
    </lineage>
</organism>
<gene>
    <name evidence="6" type="ORF">A2847_01715</name>
</gene>
<dbReference type="Pfam" id="PF01951">
    <property type="entry name" value="Archease"/>
    <property type="match status" value="1"/>
</dbReference>
<keyword evidence="4" id="KW-0106">Calcium</keyword>
<keyword evidence="3" id="KW-0479">Metal-binding</keyword>
<comment type="caution">
    <text evidence="6">The sequence shown here is derived from an EMBL/GenBank/DDBJ whole genome shotgun (WGS) entry which is preliminary data.</text>
</comment>
<evidence type="ECO:0000313" key="7">
    <source>
        <dbReference type="Proteomes" id="UP000178574"/>
    </source>
</evidence>
<dbReference type="Proteomes" id="UP000178574">
    <property type="component" value="Unassembled WGS sequence"/>
</dbReference>
<comment type="similarity">
    <text evidence="1">Belongs to the archease family.</text>
</comment>
<dbReference type="GO" id="GO:0008033">
    <property type="term" value="P:tRNA processing"/>
    <property type="evidence" value="ECO:0007669"/>
    <property type="project" value="UniProtKB-KW"/>
</dbReference>
<evidence type="ECO:0000256" key="2">
    <source>
        <dbReference type="ARBA" id="ARBA00022694"/>
    </source>
</evidence>
<protein>
    <recommendedName>
        <fullName evidence="5">Archease domain-containing protein</fullName>
    </recommendedName>
</protein>
<evidence type="ECO:0000259" key="5">
    <source>
        <dbReference type="Pfam" id="PF01951"/>
    </source>
</evidence>
<dbReference type="EMBL" id="MHQD01000003">
    <property type="protein sequence ID" value="OGZ96940.1"/>
    <property type="molecule type" value="Genomic_DNA"/>
</dbReference>
<reference evidence="6 7" key="1">
    <citation type="journal article" date="2016" name="Nat. Commun.">
        <title>Thousands of microbial genomes shed light on interconnected biogeochemical processes in an aquifer system.</title>
        <authorList>
            <person name="Anantharaman K."/>
            <person name="Brown C.T."/>
            <person name="Hug L.A."/>
            <person name="Sharon I."/>
            <person name="Castelle C.J."/>
            <person name="Probst A.J."/>
            <person name="Thomas B.C."/>
            <person name="Singh A."/>
            <person name="Wilkins M.J."/>
            <person name="Karaoz U."/>
            <person name="Brodie E.L."/>
            <person name="Williams K.H."/>
            <person name="Hubbard S.S."/>
            <person name="Banfield J.F."/>
        </authorList>
    </citation>
    <scope>NUCLEOTIDE SEQUENCE [LARGE SCALE GENOMIC DNA]</scope>
</reference>
<dbReference type="InterPro" id="IPR036820">
    <property type="entry name" value="Archease_dom_sf"/>
</dbReference>
<dbReference type="GO" id="GO:0046872">
    <property type="term" value="F:metal ion binding"/>
    <property type="evidence" value="ECO:0007669"/>
    <property type="project" value="UniProtKB-KW"/>
</dbReference>
<evidence type="ECO:0000256" key="3">
    <source>
        <dbReference type="ARBA" id="ARBA00022723"/>
    </source>
</evidence>
<name>A0A1G2KES2_9BACT</name>
<proteinExistence type="inferred from homology"/>
<dbReference type="InterPro" id="IPR023572">
    <property type="entry name" value="Archease_dom"/>
</dbReference>
<sequence>MMYNTHMKDRGFEIFNHDGIVKMRVWGKTLEDLFRNSIRGLASYFKEGILDAKKAAPEEPHDIRVEAVDINSLLGDCLSRVIAESDICSRVFFDIRFTKFGENFLEGVLSGVPAEEFDNEIKAVSYSEVDIKKNTSTGYFETLLVFDV</sequence>
<evidence type="ECO:0000256" key="1">
    <source>
        <dbReference type="ARBA" id="ARBA00007963"/>
    </source>
</evidence>